<dbReference type="PANTHER" id="PTHR42714">
    <property type="entry name" value="TRNA MODIFICATION GTPASE GTPBP3"/>
    <property type="match status" value="1"/>
</dbReference>
<dbReference type="CDD" id="cd04164">
    <property type="entry name" value="trmE"/>
    <property type="match status" value="1"/>
</dbReference>
<keyword evidence="6 9" id="KW-0378">Hydrolase</keyword>
<dbReference type="InterPro" id="IPR004520">
    <property type="entry name" value="GTPase_MnmE"/>
</dbReference>
<dbReference type="Gene3D" id="3.30.1360.120">
    <property type="entry name" value="Probable tRNA modification gtpase trme, domain 1"/>
    <property type="match status" value="1"/>
</dbReference>
<dbReference type="CDD" id="cd14858">
    <property type="entry name" value="TrmE_N"/>
    <property type="match status" value="1"/>
</dbReference>
<feature type="binding site" evidence="6">
    <location>
        <position position="36"/>
    </location>
    <ligand>
        <name>(6S)-5-formyl-5,6,7,8-tetrahydrofolate</name>
        <dbReference type="ChEBI" id="CHEBI:57457"/>
    </ligand>
</feature>
<evidence type="ECO:0000256" key="7">
    <source>
        <dbReference type="RuleBase" id="RU003313"/>
    </source>
</evidence>
<feature type="binding site" evidence="6">
    <location>
        <begin position="258"/>
        <end position="264"/>
    </location>
    <ligand>
        <name>GTP</name>
        <dbReference type="ChEBI" id="CHEBI:37565"/>
    </ligand>
</feature>
<dbReference type="HAMAP" id="MF_00379">
    <property type="entry name" value="GTPase_MnmE"/>
    <property type="match status" value="1"/>
</dbReference>
<keyword evidence="3 6" id="KW-0547">Nucleotide-binding</keyword>
<dbReference type="GO" id="GO:0016787">
    <property type="term" value="F:hydrolase activity"/>
    <property type="evidence" value="ECO:0007669"/>
    <property type="project" value="UniProtKB-KW"/>
</dbReference>
<dbReference type="Pfam" id="PF12631">
    <property type="entry name" value="MnmE_helical"/>
    <property type="match status" value="1"/>
</dbReference>
<feature type="domain" description="TrmE-type G" evidence="8">
    <location>
        <begin position="229"/>
        <end position="385"/>
    </location>
</feature>
<dbReference type="InterPro" id="IPR027266">
    <property type="entry name" value="TrmE/GcvT-like"/>
</dbReference>
<dbReference type="RefSeq" id="WP_247029275.1">
    <property type="nucleotide sequence ID" value="NZ_JALKCH010000006.1"/>
</dbReference>
<comment type="caution">
    <text evidence="6">Lacks conserved residue(s) required for the propagation of feature annotation.</text>
</comment>
<gene>
    <name evidence="6 9" type="primary">mnmE</name>
    <name evidence="6" type="synonym">trmE</name>
    <name evidence="9" type="ORF">MWN34_11290</name>
</gene>
<dbReference type="Gene3D" id="3.40.50.300">
    <property type="entry name" value="P-loop containing nucleotide triphosphate hydrolases"/>
    <property type="match status" value="1"/>
</dbReference>
<dbReference type="InterPro" id="IPR018948">
    <property type="entry name" value="GTP-bd_TrmE_N"/>
</dbReference>
<protein>
    <recommendedName>
        <fullName evidence="6">tRNA modification GTPase MnmE</fullName>
        <ecNumber evidence="6">3.6.-.-</ecNumber>
    </recommendedName>
</protein>
<evidence type="ECO:0000256" key="4">
    <source>
        <dbReference type="ARBA" id="ARBA00022958"/>
    </source>
</evidence>
<dbReference type="Pfam" id="PF10396">
    <property type="entry name" value="TrmE_N"/>
    <property type="match status" value="1"/>
</dbReference>
<feature type="binding site" evidence="6">
    <location>
        <begin position="366"/>
        <end position="368"/>
    </location>
    <ligand>
        <name>GTP</name>
        <dbReference type="ChEBI" id="CHEBI:37565"/>
    </ligand>
</feature>
<feature type="binding site" evidence="6">
    <location>
        <position position="93"/>
    </location>
    <ligand>
        <name>(6S)-5-formyl-5,6,7,8-tetrahydrofolate</name>
        <dbReference type="ChEBI" id="CHEBI:57457"/>
    </ligand>
</feature>
<dbReference type="PROSITE" id="PS51709">
    <property type="entry name" value="G_TRME"/>
    <property type="match status" value="1"/>
</dbReference>
<dbReference type="Gene3D" id="1.20.120.430">
    <property type="entry name" value="tRNA modification GTPase MnmE domain 2"/>
    <property type="match status" value="1"/>
</dbReference>
<comment type="subunit">
    <text evidence="6">Homodimer. Heterotetramer of two MnmE and two MnmG subunits.</text>
</comment>
<dbReference type="Pfam" id="PF01926">
    <property type="entry name" value="MMR_HSR1"/>
    <property type="match status" value="1"/>
</dbReference>
<dbReference type="InterPro" id="IPR005225">
    <property type="entry name" value="Small_GTP-bd"/>
</dbReference>
<dbReference type="InterPro" id="IPR025867">
    <property type="entry name" value="MnmE_helical"/>
</dbReference>
<comment type="subcellular location">
    <subcellularLocation>
        <location evidence="6">Cytoplasm</location>
    </subcellularLocation>
</comment>
<dbReference type="EC" id="3.6.-.-" evidence="6"/>
<keyword evidence="10" id="KW-1185">Reference proteome</keyword>
<evidence type="ECO:0000256" key="6">
    <source>
        <dbReference type="HAMAP-Rule" id="MF_00379"/>
    </source>
</evidence>
<keyword evidence="6" id="KW-0963">Cytoplasm</keyword>
<feature type="binding site" evidence="6">
    <location>
        <position position="463"/>
    </location>
    <ligand>
        <name>(6S)-5-formyl-5,6,7,8-tetrahydrofolate</name>
        <dbReference type="ChEBI" id="CHEBI:57457"/>
    </ligand>
</feature>
<feature type="binding site" evidence="6">
    <location>
        <begin position="239"/>
        <end position="244"/>
    </location>
    <ligand>
        <name>GTP</name>
        <dbReference type="ChEBI" id="CHEBI:37565"/>
    </ligand>
</feature>
<keyword evidence="6" id="KW-0460">Magnesium</keyword>
<comment type="cofactor">
    <cofactor evidence="6">
        <name>K(+)</name>
        <dbReference type="ChEBI" id="CHEBI:29103"/>
    </cofactor>
    <text evidence="6">Binds 1 potassium ion per subunit.</text>
</comment>
<feature type="binding site" evidence="6">
    <location>
        <position position="133"/>
    </location>
    <ligand>
        <name>(6S)-5-formyl-5,6,7,8-tetrahydrofolate</name>
        <dbReference type="ChEBI" id="CHEBI:57457"/>
    </ligand>
</feature>
<comment type="caution">
    <text evidence="9">The sequence shown here is derived from an EMBL/GenBank/DDBJ whole genome shotgun (WGS) entry which is preliminary data.</text>
</comment>
<dbReference type="InterPro" id="IPR027417">
    <property type="entry name" value="P-loop_NTPase"/>
</dbReference>
<evidence type="ECO:0000256" key="5">
    <source>
        <dbReference type="ARBA" id="ARBA00023134"/>
    </source>
</evidence>
<name>A0ABT0DC69_9HYPH</name>
<reference evidence="9 10" key="1">
    <citation type="submission" date="2022-04" db="EMBL/GenBank/DDBJ databases">
        <authorList>
            <person name="Grouzdev D.S."/>
            <person name="Pantiukh K.S."/>
            <person name="Krutkina M.S."/>
        </authorList>
    </citation>
    <scope>NUCLEOTIDE SEQUENCE [LARGE SCALE GENOMIC DNA]</scope>
    <source>
        <strain evidence="9 10">6x-1</strain>
    </source>
</reference>
<dbReference type="PANTHER" id="PTHR42714:SF2">
    <property type="entry name" value="TRNA MODIFICATION GTPASE GTPBP3, MITOCHONDRIAL"/>
    <property type="match status" value="1"/>
</dbReference>
<comment type="function">
    <text evidence="6">Exhibits a very high intrinsic GTPase hydrolysis rate. Involved in the addition of a carboxymethylaminomethyl (cmnm) group at the wobble position (U34) of certain tRNAs, forming tRNA-cmnm(5)s(2)U34.</text>
</comment>
<evidence type="ECO:0000313" key="9">
    <source>
        <dbReference type="EMBL" id="MCK0197499.1"/>
    </source>
</evidence>
<dbReference type="InterPro" id="IPR031168">
    <property type="entry name" value="G_TrmE"/>
</dbReference>
<dbReference type="Proteomes" id="UP001203284">
    <property type="component" value="Unassembled WGS sequence"/>
</dbReference>
<comment type="similarity">
    <text evidence="1 6 7">Belongs to the TRAFAC class TrmE-Era-EngA-EngB-Septin-like GTPase superfamily. TrmE GTPase family.</text>
</comment>
<sequence length="463" mass="48905">MDAQQKTGTDVAADVPRDTIAAVSTASGRAAVAVIRLSGPAAGAALMALAGRLPEPRRALLSTLRDAAGEHLDRALVLWFPAPRSATGEDMAELHVHGGRAVIAAVLEALWRVPGVRPAEAGEFTRRSFLNGKMDLGAVEGLADLLAAETEGQRRLALAHAFGRLGERVEAWRGRLIRAMALIEAGIDFAEEEDVPREVRAAARPEVEALRAELAEALADRRGELVREGASVAIAGLPNAGKSSLLNALAARDIAIVSDEPGTTRDIVEVALDLGGRKLVLIDTAGLRDEGVGKVEAEGIRRARARIAAADLVLWVHDAGTGAAPQALPAMERTGAAELWLLANKSDAPGAVSPEAPWAQRRLALSARTGAGIADLTSALADWLARRAPPAGEHPALIRARHRQAAQAVIEHLDAALARWETQDEAMLAEELRLAANSLARLAGRIDVEDLLDVVFREFCIGK</sequence>
<feature type="binding site" evidence="6">
    <location>
        <begin position="283"/>
        <end position="286"/>
    </location>
    <ligand>
        <name>GTP</name>
        <dbReference type="ChEBI" id="CHEBI:37565"/>
    </ligand>
</feature>
<proteinExistence type="inferred from homology"/>
<feature type="binding site" evidence="6">
    <location>
        <position position="264"/>
    </location>
    <ligand>
        <name>Mg(2+)</name>
        <dbReference type="ChEBI" id="CHEBI:18420"/>
    </ligand>
</feature>
<dbReference type="NCBIfam" id="TIGR00450">
    <property type="entry name" value="mnmE_trmE_thdF"/>
    <property type="match status" value="1"/>
</dbReference>
<keyword evidence="6" id="KW-0479">Metal-binding</keyword>
<organism evidence="9 10">
    <name type="scientific">Ancylobacter crimeensis</name>
    <dbReference type="NCBI Taxonomy" id="2579147"/>
    <lineage>
        <taxon>Bacteria</taxon>
        <taxon>Pseudomonadati</taxon>
        <taxon>Pseudomonadota</taxon>
        <taxon>Alphaproteobacteria</taxon>
        <taxon>Hyphomicrobiales</taxon>
        <taxon>Xanthobacteraceae</taxon>
        <taxon>Ancylobacter</taxon>
    </lineage>
</organism>
<dbReference type="EMBL" id="JALKCH010000006">
    <property type="protein sequence ID" value="MCK0197499.1"/>
    <property type="molecule type" value="Genomic_DNA"/>
</dbReference>
<dbReference type="NCBIfam" id="NF003661">
    <property type="entry name" value="PRK05291.1-3"/>
    <property type="match status" value="1"/>
</dbReference>
<evidence type="ECO:0000256" key="3">
    <source>
        <dbReference type="ARBA" id="ARBA00022741"/>
    </source>
</evidence>
<dbReference type="InterPro" id="IPR027368">
    <property type="entry name" value="MnmE_dom2"/>
</dbReference>
<evidence type="ECO:0000259" key="8">
    <source>
        <dbReference type="PROSITE" id="PS51709"/>
    </source>
</evidence>
<dbReference type="NCBIfam" id="TIGR00231">
    <property type="entry name" value="small_GTP"/>
    <property type="match status" value="1"/>
</dbReference>
<keyword evidence="5 6" id="KW-0342">GTP-binding</keyword>
<keyword evidence="4 6" id="KW-0630">Potassium</keyword>
<evidence type="ECO:0000256" key="2">
    <source>
        <dbReference type="ARBA" id="ARBA00022694"/>
    </source>
</evidence>
<feature type="binding site" evidence="6">
    <location>
        <position position="243"/>
    </location>
    <ligand>
        <name>Mg(2+)</name>
        <dbReference type="ChEBI" id="CHEBI:18420"/>
    </ligand>
</feature>
<accession>A0ABT0DC69</accession>
<evidence type="ECO:0000256" key="1">
    <source>
        <dbReference type="ARBA" id="ARBA00011043"/>
    </source>
</evidence>
<evidence type="ECO:0000313" key="10">
    <source>
        <dbReference type="Proteomes" id="UP001203284"/>
    </source>
</evidence>
<dbReference type="SUPFAM" id="SSF52540">
    <property type="entry name" value="P-loop containing nucleoside triphosphate hydrolases"/>
    <property type="match status" value="1"/>
</dbReference>
<dbReference type="InterPro" id="IPR006073">
    <property type="entry name" value="GTP-bd"/>
</dbReference>
<keyword evidence="2 6" id="KW-0819">tRNA processing</keyword>